<evidence type="ECO:0000256" key="1">
    <source>
        <dbReference type="SAM" id="SignalP"/>
    </source>
</evidence>
<feature type="chain" id="PRO_5019286923" evidence="1">
    <location>
        <begin position="30"/>
        <end position="294"/>
    </location>
</feature>
<proteinExistence type="predicted"/>
<protein>
    <submittedName>
        <fullName evidence="2">Uncharacterized protein</fullName>
    </submittedName>
</protein>
<name>A0A420EEQ5_9ACTN</name>
<dbReference type="EMBL" id="RAQQ01000065">
    <property type="protein sequence ID" value="RKF19152.1"/>
    <property type="molecule type" value="Genomic_DNA"/>
</dbReference>
<dbReference type="AlphaFoldDB" id="A0A420EEQ5"/>
<feature type="signal peptide" evidence="1">
    <location>
        <begin position="1"/>
        <end position="29"/>
    </location>
</feature>
<organism evidence="2 3">
    <name type="scientific">Micromonospora globbae</name>
    <dbReference type="NCBI Taxonomy" id="1894969"/>
    <lineage>
        <taxon>Bacteria</taxon>
        <taxon>Bacillati</taxon>
        <taxon>Actinomycetota</taxon>
        <taxon>Actinomycetes</taxon>
        <taxon>Micromonosporales</taxon>
        <taxon>Micromonosporaceae</taxon>
        <taxon>Micromonospora</taxon>
    </lineage>
</organism>
<evidence type="ECO:0000313" key="2">
    <source>
        <dbReference type="EMBL" id="RKF19152.1"/>
    </source>
</evidence>
<gene>
    <name evidence="2" type="ORF">D7I43_32035</name>
</gene>
<dbReference type="Proteomes" id="UP000285744">
    <property type="component" value="Unassembled WGS sequence"/>
</dbReference>
<comment type="caution">
    <text evidence="2">The sequence shown here is derived from an EMBL/GenBank/DDBJ whole genome shotgun (WGS) entry which is preliminary data.</text>
</comment>
<accession>A0A420EEQ5</accession>
<keyword evidence="1" id="KW-0732">Signal</keyword>
<sequence length="294" mass="32321">MRTYRLTRLLVLAVFVLAGCGLTTSGEDAADEPELDVAAVGADPRNVSFPLDVSRVTGEQSLVIIHARDLVMQRCLARFGFDLPMRPPVGQDSADIASFGLIDERRAQERGYLRDIKETGPEFISQVPPEATPVLTGNVGTYGGVPVPEGGCQGESFRAVTGGDSMPKDGNFVESLRHEAWSRALDDSRVQRLLKQWRSCLKDAGFPEFKDPGETYTYWQGKRKPKVNTPSQEEVAMAVADVRCKQQVKLLPTWIAANVAYQNRLAEENAQRLAEYKAYVAKSMELANQIVSGG</sequence>
<evidence type="ECO:0000313" key="3">
    <source>
        <dbReference type="Proteomes" id="UP000285744"/>
    </source>
</evidence>
<reference evidence="2 3" key="1">
    <citation type="journal article" date="2018" name="Int. J. Syst. Evol. Microbiol.">
        <title>Micromonospora globbae sp. nov., an endophytic actinomycete isolated from roots of Globba winitii C. H. Wright.</title>
        <authorList>
            <person name="Kuncharoen N."/>
            <person name="Pittayakhajonwut P."/>
            <person name="Tanasupawat S."/>
        </authorList>
    </citation>
    <scope>NUCLEOTIDE SEQUENCE [LARGE SCALE GENOMIC DNA]</scope>
    <source>
        <strain evidence="2 3">WPS1-2</strain>
    </source>
</reference>
<dbReference type="PROSITE" id="PS51257">
    <property type="entry name" value="PROKAR_LIPOPROTEIN"/>
    <property type="match status" value="1"/>
</dbReference>